<dbReference type="Proteomes" id="UP001564408">
    <property type="component" value="Unassembled WGS sequence"/>
</dbReference>
<keyword evidence="4" id="KW-1185">Reference proteome</keyword>
<dbReference type="RefSeq" id="WP_369667729.1">
    <property type="nucleotide sequence ID" value="NZ_JBDKXB010000019.1"/>
</dbReference>
<organism evidence="3 4">
    <name type="scientific">Thioalkalicoccus limnaeus</name>
    <dbReference type="NCBI Taxonomy" id="120681"/>
    <lineage>
        <taxon>Bacteria</taxon>
        <taxon>Pseudomonadati</taxon>
        <taxon>Pseudomonadota</taxon>
        <taxon>Gammaproteobacteria</taxon>
        <taxon>Chromatiales</taxon>
        <taxon>Chromatiaceae</taxon>
        <taxon>Thioalkalicoccus</taxon>
    </lineage>
</organism>
<dbReference type="InterPro" id="IPR032790">
    <property type="entry name" value="GDE_C"/>
</dbReference>
<dbReference type="PANTHER" id="PTHR10569">
    <property type="entry name" value="GLYCOGEN DEBRANCHING ENZYME"/>
    <property type="match status" value="1"/>
</dbReference>
<accession>A0ABV4BLL4</accession>
<evidence type="ECO:0000313" key="3">
    <source>
        <dbReference type="EMBL" id="MEY6433345.1"/>
    </source>
</evidence>
<protein>
    <submittedName>
        <fullName evidence="3">Amylo-alpha-1,6-glucosidase</fullName>
    </submittedName>
</protein>
<evidence type="ECO:0000313" key="4">
    <source>
        <dbReference type="Proteomes" id="UP001564408"/>
    </source>
</evidence>
<feature type="domain" description="Glycogen debranching enzyme bacterial and archaeal type N-terminal" evidence="2">
    <location>
        <begin position="30"/>
        <end position="246"/>
    </location>
</feature>
<dbReference type="EMBL" id="JBDKXB010000019">
    <property type="protein sequence ID" value="MEY6433345.1"/>
    <property type="molecule type" value="Genomic_DNA"/>
</dbReference>
<dbReference type="Pfam" id="PF12439">
    <property type="entry name" value="GDE_N"/>
    <property type="match status" value="1"/>
</dbReference>
<dbReference type="InterPro" id="IPR012341">
    <property type="entry name" value="6hp_glycosidase-like_sf"/>
</dbReference>
<dbReference type="InterPro" id="IPR008928">
    <property type="entry name" value="6-hairpin_glycosidase_sf"/>
</dbReference>
<name>A0ABV4BLL4_9GAMM</name>
<dbReference type="SUPFAM" id="SSF48208">
    <property type="entry name" value="Six-hairpin glycosidases"/>
    <property type="match status" value="1"/>
</dbReference>
<evidence type="ECO:0000259" key="1">
    <source>
        <dbReference type="Pfam" id="PF06202"/>
    </source>
</evidence>
<dbReference type="Gene3D" id="1.50.10.10">
    <property type="match status" value="1"/>
</dbReference>
<evidence type="ECO:0000259" key="2">
    <source>
        <dbReference type="Pfam" id="PF12439"/>
    </source>
</evidence>
<reference evidence="3 4" key="1">
    <citation type="submission" date="2024-05" db="EMBL/GenBank/DDBJ databases">
        <title>Genome Sequence and Characterization of the New Strain Purple Sulfur Bacterium of Genus Thioalkalicoccus.</title>
        <authorList>
            <person name="Bryantseva I.A."/>
            <person name="Kyndt J.A."/>
            <person name="Imhoff J.F."/>
        </authorList>
    </citation>
    <scope>NUCLEOTIDE SEQUENCE [LARGE SCALE GENOMIC DNA]</scope>
    <source>
        <strain evidence="3 4">Um2</strain>
    </source>
</reference>
<dbReference type="PANTHER" id="PTHR10569:SF2">
    <property type="entry name" value="GLYCOGEN DEBRANCHING ENZYME"/>
    <property type="match status" value="1"/>
</dbReference>
<proteinExistence type="predicted"/>
<comment type="caution">
    <text evidence="3">The sequence shown here is derived from an EMBL/GenBank/DDBJ whole genome shotgun (WGS) entry which is preliminary data.</text>
</comment>
<feature type="domain" description="Glycogen debranching enzyme C-terminal" evidence="1">
    <location>
        <begin position="300"/>
        <end position="662"/>
    </location>
</feature>
<dbReference type="InterPro" id="IPR010401">
    <property type="entry name" value="AGL/Gdb1"/>
</dbReference>
<dbReference type="Pfam" id="PF06202">
    <property type="entry name" value="GDE_C"/>
    <property type="match status" value="1"/>
</dbReference>
<sequence length="679" mass="73628">MVGDPPSGLPEWIRHGRAHCGEAASAERGEWWLANGRGAYASGTVGGALTRRYHGLLVAPIDPPLGRRLVLAKADATLIDGSRVVPLFTNGWAGGHREPTGHVQIEQFRLVGRLPVWRYAVGNWLLEQCVWMPHGEHTTVIAWRLHRAADRAPPILRVALLVADRDHHQVSRLRWMDPEVRVADDRLAVGLQGGTSLQLIAVGGTVAAEGIWIERLDLPAERDRGLEDTDHHLRVGRCDLRLEPGRWCGLVASLEGQPNLDLETGLEAVLRRDCALLVGAQSVHAPLRAAPDWVAQLILAADSFLIERPIGGNAQGHSVIAGYPWFGDWGRDTMIALPGLALATGRETLARQILETYAGLVDGGLLPNHFPGHGERPAYNTVDAALWYIEAWRAYLAATGDRAALRRVFPVLEAIIAHYRDGTRHGIAMDPRDGLIQAGDADLALTWMDAKVGDWVVTPRRGKPVEVNALWYNALRSLAELAAELGESATAYLDLADRAALGFARYRRGPGLGLYDLLDGPAGDDPSIRPNQVLAVSLRHSPLAPTEQAAVVAECATHLACSYGLRSLSPADPAYVGTYQGDVRQRDGAYHQGTAWAWLLGHFALAEYRVTGDAASAQDRLEPFADHLGDAGLGTISEIFDGDPPHRPKGAPAQAWSVACTLAAWLELETARLAARDSR</sequence>
<gene>
    <name evidence="3" type="ORF">ABC977_13130</name>
</gene>
<dbReference type="InterPro" id="IPR024742">
    <property type="entry name" value="Glycogen_debranch_N"/>
</dbReference>